<evidence type="ECO:0000313" key="2">
    <source>
        <dbReference type="Proteomes" id="UP000005566"/>
    </source>
</evidence>
<reference evidence="1 2" key="1">
    <citation type="journal article" date="2014" name="Acta Crystallogr. D">
        <title>Structure-based characterization and antifreeze properties of a hyperactive ice-binding protein from the Antarctic bacterium Flavobacterium frigoris PS1.</title>
        <authorList>
            <person name="Do H."/>
            <person name="Kim S.J."/>
            <person name="Kim H.J."/>
            <person name="Lee J.H."/>
        </authorList>
    </citation>
    <scope>NUCLEOTIDE SEQUENCE [LARGE SCALE GENOMIC DNA]</scope>
    <source>
        <strain evidence="1 2">PS1</strain>
    </source>
</reference>
<proteinExistence type="predicted"/>
<dbReference type="SUPFAM" id="SSF53756">
    <property type="entry name" value="UDP-Glycosyltransferase/glycogen phosphorylase"/>
    <property type="match status" value="1"/>
</dbReference>
<gene>
    <name evidence="1" type="ORF">HJ01_00266</name>
</gene>
<dbReference type="Proteomes" id="UP000005566">
    <property type="component" value="Unassembled WGS sequence"/>
</dbReference>
<keyword evidence="2" id="KW-1185">Reference proteome</keyword>
<dbReference type="PATRIC" id="fig|1086011.3.peg.260"/>
<evidence type="ECO:0000313" key="1">
    <source>
        <dbReference type="EMBL" id="EIA10406.1"/>
    </source>
</evidence>
<dbReference type="STRING" id="1086011.HJ01_00266"/>
<dbReference type="eggNOG" id="COG1887">
    <property type="taxonomic scope" value="Bacteria"/>
</dbReference>
<accession>H7FM68</accession>
<dbReference type="EMBL" id="AHKF01000006">
    <property type="protein sequence ID" value="EIA10406.1"/>
    <property type="molecule type" value="Genomic_DNA"/>
</dbReference>
<comment type="caution">
    <text evidence="1">The sequence shown here is derived from an EMBL/GenBank/DDBJ whole genome shotgun (WGS) entry which is preliminary data.</text>
</comment>
<protein>
    <submittedName>
        <fullName evidence="1">Uncharacterized protein</fullName>
    </submittedName>
</protein>
<sequence>MRKLTIQKDKILLLFPDGVGIRNYLYSDVFQGVEKDLVLFHAFDAPAAVAVQNITKIEEAFSIPNYKESVKEKFFRELICLARLKHNAKLVDNPIILSNWKTEHKTVKNKLFYKTIAFYVKAITQYTQISKLEKKYQKAIRGNSFFKEITVLLNQIQPTQIFCSHQRGVQCATVFAAAKDLGIKTSTVIYSWDNLPKARMALQADQYLVWSQYMKEELNLYYPEIEEKQIFITGTPQFECYQQAEKIIPKEVFYKRYDLDINKKIICFSGDDVKTSPNDSQYLEDLASELMKSGLAAEYQILLRRCPVDVSGRFEPVVAKYQELIKQAPPLWNFKANSSWTTIYPLPEDVSLLVSTAYYSDVVVNVGSTMAFDFAMFQKPCIYINYDQQNKVNSNWSVKTIYQLQHFRSMPNRECVIWWNKREEISKLLKSGTFSPAMDQWKSAILAEYDNASNKINKIITACTSVS</sequence>
<name>H7FM68_FLAFP</name>
<dbReference type="AlphaFoldDB" id="H7FM68"/>
<organism evidence="1 2">
    <name type="scientific">Flavobacterium frigoris (strain PS1)</name>
    <dbReference type="NCBI Taxonomy" id="1086011"/>
    <lineage>
        <taxon>Bacteria</taxon>
        <taxon>Pseudomonadati</taxon>
        <taxon>Bacteroidota</taxon>
        <taxon>Flavobacteriia</taxon>
        <taxon>Flavobacteriales</taxon>
        <taxon>Flavobacteriaceae</taxon>
        <taxon>Flavobacterium</taxon>
    </lineage>
</organism>